<dbReference type="PANTHER" id="PTHR30055">
    <property type="entry name" value="HTH-TYPE TRANSCRIPTIONAL REGULATOR RUTR"/>
    <property type="match status" value="1"/>
</dbReference>
<evidence type="ECO:0000256" key="1">
    <source>
        <dbReference type="ARBA" id="ARBA00022491"/>
    </source>
</evidence>
<name>A0A2S0N9L3_9HYPH</name>
<dbReference type="EMBL" id="CP027668">
    <property type="protein sequence ID" value="AVO44796.1"/>
    <property type="molecule type" value="Genomic_DNA"/>
</dbReference>
<evidence type="ECO:0000256" key="3">
    <source>
        <dbReference type="ARBA" id="ARBA00023125"/>
    </source>
</evidence>
<keyword evidence="1" id="KW-0678">Repressor</keyword>
<dbReference type="InterPro" id="IPR036271">
    <property type="entry name" value="Tet_transcr_reg_TetR-rel_C_sf"/>
</dbReference>
<organism evidence="7 8">
    <name type="scientific">Phreatobacter cathodiphilus</name>
    <dbReference type="NCBI Taxonomy" id="1868589"/>
    <lineage>
        <taxon>Bacteria</taxon>
        <taxon>Pseudomonadati</taxon>
        <taxon>Pseudomonadota</taxon>
        <taxon>Alphaproteobacteria</taxon>
        <taxon>Hyphomicrobiales</taxon>
        <taxon>Phreatobacteraceae</taxon>
        <taxon>Phreatobacter</taxon>
    </lineage>
</organism>
<evidence type="ECO:0000256" key="2">
    <source>
        <dbReference type="ARBA" id="ARBA00023015"/>
    </source>
</evidence>
<dbReference type="InterPro" id="IPR001647">
    <property type="entry name" value="HTH_TetR"/>
</dbReference>
<gene>
    <name evidence="7" type="ORF">C6569_06830</name>
</gene>
<dbReference type="FunFam" id="1.10.10.60:FF:000141">
    <property type="entry name" value="TetR family transcriptional regulator"/>
    <property type="match status" value="1"/>
</dbReference>
<keyword evidence="4" id="KW-0804">Transcription</keyword>
<evidence type="ECO:0000256" key="4">
    <source>
        <dbReference type="ARBA" id="ARBA00023163"/>
    </source>
</evidence>
<reference evidence="7 8" key="1">
    <citation type="submission" date="2018-03" db="EMBL/GenBank/DDBJ databases">
        <title>Genome sequencing of Phreatobacter sp.</title>
        <authorList>
            <person name="Kim S.-J."/>
            <person name="Heo J."/>
            <person name="Kwon S.-W."/>
        </authorList>
    </citation>
    <scope>NUCLEOTIDE SEQUENCE [LARGE SCALE GENOMIC DNA]</scope>
    <source>
        <strain evidence="7 8">S-12</strain>
    </source>
</reference>
<evidence type="ECO:0000313" key="7">
    <source>
        <dbReference type="EMBL" id="AVO44796.1"/>
    </source>
</evidence>
<feature type="domain" description="HTH tetR-type" evidence="6">
    <location>
        <begin position="21"/>
        <end position="81"/>
    </location>
</feature>
<keyword evidence="2" id="KW-0805">Transcription regulation</keyword>
<dbReference type="InterPro" id="IPR039538">
    <property type="entry name" value="BetI_C"/>
</dbReference>
<dbReference type="Pfam" id="PF13977">
    <property type="entry name" value="TetR_C_6"/>
    <property type="match status" value="1"/>
</dbReference>
<dbReference type="InterPro" id="IPR050109">
    <property type="entry name" value="HTH-type_TetR-like_transc_reg"/>
</dbReference>
<evidence type="ECO:0000313" key="8">
    <source>
        <dbReference type="Proteomes" id="UP000237889"/>
    </source>
</evidence>
<dbReference type="SUPFAM" id="SSF48498">
    <property type="entry name" value="Tetracyclin repressor-like, C-terminal domain"/>
    <property type="match status" value="1"/>
</dbReference>
<dbReference type="PRINTS" id="PR00455">
    <property type="entry name" value="HTHTETR"/>
</dbReference>
<dbReference type="Gene3D" id="1.10.357.10">
    <property type="entry name" value="Tetracycline Repressor, domain 2"/>
    <property type="match status" value="1"/>
</dbReference>
<dbReference type="AlphaFoldDB" id="A0A2S0N9L3"/>
<dbReference type="Pfam" id="PF00440">
    <property type="entry name" value="TetR_N"/>
    <property type="match status" value="1"/>
</dbReference>
<sequence length="219" mass="24693">MEFPAPRTPVAMPRIDTAQRIDRKTAILDAAERCFVRSGFHGTSMSEICAEAGMSPGNLYRYFPSKEAMIEGLCERDFAEVGDGFAALAQAPDIWAAFEALARFHMIEEPRESCQLWVEIMSEATRNPQIGDLRKKIDAFIEAKMRFALDMARDRGQTHPDADLERAVQFLITFADGLMLRRARDTRFDPEPHVALMFSILRSMLLPPATPADDRLNTP</sequence>
<evidence type="ECO:0000256" key="5">
    <source>
        <dbReference type="PROSITE-ProRule" id="PRU00335"/>
    </source>
</evidence>
<keyword evidence="3 5" id="KW-0238">DNA-binding</keyword>
<keyword evidence="8" id="KW-1185">Reference proteome</keyword>
<dbReference type="PROSITE" id="PS50977">
    <property type="entry name" value="HTH_TETR_2"/>
    <property type="match status" value="1"/>
</dbReference>
<dbReference type="SUPFAM" id="SSF46689">
    <property type="entry name" value="Homeodomain-like"/>
    <property type="match status" value="1"/>
</dbReference>
<proteinExistence type="predicted"/>
<dbReference type="OrthoDB" id="9802802at2"/>
<dbReference type="GO" id="GO:0000976">
    <property type="term" value="F:transcription cis-regulatory region binding"/>
    <property type="evidence" value="ECO:0007669"/>
    <property type="project" value="TreeGrafter"/>
</dbReference>
<dbReference type="PANTHER" id="PTHR30055:SF226">
    <property type="entry name" value="HTH-TYPE TRANSCRIPTIONAL REGULATOR PKSA"/>
    <property type="match status" value="1"/>
</dbReference>
<dbReference type="GO" id="GO:0003700">
    <property type="term" value="F:DNA-binding transcription factor activity"/>
    <property type="evidence" value="ECO:0007669"/>
    <property type="project" value="TreeGrafter"/>
</dbReference>
<feature type="DNA-binding region" description="H-T-H motif" evidence="5">
    <location>
        <begin position="44"/>
        <end position="63"/>
    </location>
</feature>
<accession>A0A2S0N9L3</accession>
<evidence type="ECO:0000259" key="6">
    <source>
        <dbReference type="PROSITE" id="PS50977"/>
    </source>
</evidence>
<protein>
    <submittedName>
        <fullName evidence="7">TetR/AcrR family transcriptional regulator</fullName>
    </submittedName>
</protein>
<dbReference type="Proteomes" id="UP000237889">
    <property type="component" value="Chromosome"/>
</dbReference>
<dbReference type="KEGG" id="phr:C6569_06830"/>
<dbReference type="InterPro" id="IPR009057">
    <property type="entry name" value="Homeodomain-like_sf"/>
</dbReference>